<gene>
    <name evidence="2" type="ORF">UY67_C0032G0002</name>
</gene>
<accession>A0A0G1WWI9</accession>
<evidence type="ECO:0000313" key="3">
    <source>
        <dbReference type="Proteomes" id="UP000034273"/>
    </source>
</evidence>
<evidence type="ECO:0000256" key="1">
    <source>
        <dbReference type="SAM" id="Phobius"/>
    </source>
</evidence>
<sequence length="74" mass="8538">MSRGYRRSRSIVSDAMSAIGSMTHWTIRYLLIFLLGKIGIEIGDEVAMVIAYILTGVLLVWLGVWSSLWWWPFF</sequence>
<dbReference type="EMBL" id="LCQW01000032">
    <property type="protein sequence ID" value="KKW22920.1"/>
    <property type="molecule type" value="Genomic_DNA"/>
</dbReference>
<dbReference type="Proteomes" id="UP000034273">
    <property type="component" value="Unassembled WGS sequence"/>
</dbReference>
<dbReference type="STRING" id="1618671.UY67_C0032G0002"/>
<keyword evidence="1" id="KW-0812">Transmembrane</keyword>
<proteinExistence type="predicted"/>
<evidence type="ECO:0000313" key="2">
    <source>
        <dbReference type="EMBL" id="KKW22920.1"/>
    </source>
</evidence>
<organism evidence="2 3">
    <name type="scientific">Candidatus Kaiserbacteria bacterium GW2011_GWA2_52_12</name>
    <dbReference type="NCBI Taxonomy" id="1618671"/>
    <lineage>
        <taxon>Bacteria</taxon>
        <taxon>Candidatus Kaiseribacteriota</taxon>
    </lineage>
</organism>
<reference evidence="2 3" key="1">
    <citation type="journal article" date="2015" name="Nature">
        <title>rRNA introns, odd ribosomes, and small enigmatic genomes across a large radiation of phyla.</title>
        <authorList>
            <person name="Brown C.T."/>
            <person name="Hug L.A."/>
            <person name="Thomas B.C."/>
            <person name="Sharon I."/>
            <person name="Castelle C.J."/>
            <person name="Singh A."/>
            <person name="Wilkins M.J."/>
            <person name="Williams K.H."/>
            <person name="Banfield J.F."/>
        </authorList>
    </citation>
    <scope>NUCLEOTIDE SEQUENCE [LARGE SCALE GENOMIC DNA]</scope>
</reference>
<name>A0A0G1WWI9_9BACT</name>
<protein>
    <submittedName>
        <fullName evidence="2">Uncharacterized protein</fullName>
    </submittedName>
</protein>
<keyword evidence="1" id="KW-0472">Membrane</keyword>
<keyword evidence="1" id="KW-1133">Transmembrane helix</keyword>
<dbReference type="AlphaFoldDB" id="A0A0G1WWI9"/>
<feature type="transmembrane region" description="Helical" evidence="1">
    <location>
        <begin position="46"/>
        <end position="71"/>
    </location>
</feature>
<comment type="caution">
    <text evidence="2">The sequence shown here is derived from an EMBL/GenBank/DDBJ whole genome shotgun (WGS) entry which is preliminary data.</text>
</comment>